<evidence type="ECO:0000313" key="3">
    <source>
        <dbReference type="Proteomes" id="UP000033882"/>
    </source>
</evidence>
<keyword evidence="1" id="KW-0812">Transmembrane</keyword>
<dbReference type="Pfam" id="PF07963">
    <property type="entry name" value="N_methyl"/>
    <property type="match status" value="1"/>
</dbReference>
<dbReference type="Proteomes" id="UP000033882">
    <property type="component" value="Unassembled WGS sequence"/>
</dbReference>
<organism evidence="2 3">
    <name type="scientific">Candidatus Wolfebacteria bacterium GW2011_GWA2_47_9b</name>
    <dbReference type="NCBI Taxonomy" id="1619005"/>
    <lineage>
        <taxon>Bacteria</taxon>
        <taxon>Candidatus Wolfeibacteriota</taxon>
    </lineage>
</organism>
<comment type="caution">
    <text evidence="2">The sequence shown here is derived from an EMBL/GenBank/DDBJ whole genome shotgun (WGS) entry which is preliminary data.</text>
</comment>
<name>A0A0G1U5C3_9BACT</name>
<sequence length="160" mass="17252">MRMKDKACRAGVSLIEVIIVMGIFVVLAAAVRFFPIEYFYAQSLEDDASKIVFTLRGAYNRAVTQDQASAWGVRFVNGASGVDYYQVFKGDSFATGTVVERINLNESIQFTTPPAASSTDVLFAKMSGLPTGGGSIIISVITEASSSKMITVLPNGQIQY</sequence>
<evidence type="ECO:0008006" key="4">
    <source>
        <dbReference type="Google" id="ProtNLM"/>
    </source>
</evidence>
<evidence type="ECO:0000313" key="2">
    <source>
        <dbReference type="EMBL" id="KKU89244.1"/>
    </source>
</evidence>
<keyword evidence="1" id="KW-0472">Membrane</keyword>
<protein>
    <recommendedName>
        <fullName evidence="4">Prepilin-type N-terminal cleavage/methylation domain-containing protein</fullName>
    </recommendedName>
</protein>
<evidence type="ECO:0000256" key="1">
    <source>
        <dbReference type="SAM" id="Phobius"/>
    </source>
</evidence>
<dbReference type="InterPro" id="IPR012902">
    <property type="entry name" value="N_methyl_site"/>
</dbReference>
<dbReference type="NCBIfam" id="TIGR02532">
    <property type="entry name" value="IV_pilin_GFxxxE"/>
    <property type="match status" value="1"/>
</dbReference>
<dbReference type="AlphaFoldDB" id="A0A0G1U5C3"/>
<reference evidence="2 3" key="1">
    <citation type="journal article" date="2015" name="Nature">
        <title>rRNA introns, odd ribosomes, and small enigmatic genomes across a large radiation of phyla.</title>
        <authorList>
            <person name="Brown C.T."/>
            <person name="Hug L.A."/>
            <person name="Thomas B.C."/>
            <person name="Sharon I."/>
            <person name="Castelle C.J."/>
            <person name="Singh A."/>
            <person name="Wilkins M.J."/>
            <person name="Williams K.H."/>
            <person name="Banfield J.F."/>
        </authorList>
    </citation>
    <scope>NUCLEOTIDE SEQUENCE [LARGE SCALE GENOMIC DNA]</scope>
</reference>
<keyword evidence="1" id="KW-1133">Transmembrane helix</keyword>
<dbReference type="EMBL" id="LCPB01000017">
    <property type="protein sequence ID" value="KKU89244.1"/>
    <property type="molecule type" value="Genomic_DNA"/>
</dbReference>
<feature type="transmembrane region" description="Helical" evidence="1">
    <location>
        <begin position="12"/>
        <end position="34"/>
    </location>
</feature>
<dbReference type="PROSITE" id="PS00409">
    <property type="entry name" value="PROKAR_NTER_METHYL"/>
    <property type="match status" value="1"/>
</dbReference>
<accession>A0A0G1U5C3</accession>
<gene>
    <name evidence="2" type="ORF">UY19_C0017G0009</name>
</gene>
<proteinExistence type="predicted"/>